<dbReference type="EMBL" id="AAZO01005313">
    <property type="status" value="NOT_ANNOTATED_CDS"/>
    <property type="molecule type" value="Genomic_DNA"/>
</dbReference>
<dbReference type="GO" id="GO:0006368">
    <property type="term" value="P:transcription elongation by RNA polymerase II"/>
    <property type="evidence" value="ECO:0007669"/>
    <property type="project" value="TreeGrafter"/>
</dbReference>
<feature type="compositionally biased region" description="Basic and acidic residues" evidence="5">
    <location>
        <begin position="925"/>
        <end position="946"/>
    </location>
</feature>
<dbReference type="STRING" id="121224.E0VTP4"/>
<dbReference type="GO" id="GO:0016593">
    <property type="term" value="C:Cdc73/Paf1 complex"/>
    <property type="evidence" value="ECO:0007669"/>
    <property type="project" value="TreeGrafter"/>
</dbReference>
<dbReference type="InParanoid" id="E0VTP4"/>
<evidence type="ECO:0000256" key="5">
    <source>
        <dbReference type="SAM" id="MobiDB-lite"/>
    </source>
</evidence>
<keyword evidence="1" id="KW-0677">Repeat</keyword>
<reference evidence="6" key="1">
    <citation type="submission" date="2007-04" db="EMBL/GenBank/DDBJ databases">
        <title>Annotation of Pediculus humanus corporis strain USDA.</title>
        <authorList>
            <person name="Kirkness E."/>
            <person name="Hannick L."/>
            <person name="Hass B."/>
            <person name="Bruggner R."/>
            <person name="Lawson D."/>
            <person name="Bidwell S."/>
            <person name="Joardar V."/>
            <person name="Caler E."/>
            <person name="Walenz B."/>
            <person name="Inman J."/>
            <person name="Schobel S."/>
            <person name="Galinsky K."/>
            <person name="Amedeo P."/>
            <person name="Strausberg R."/>
        </authorList>
    </citation>
    <scope>NUCLEOTIDE SEQUENCE</scope>
    <source>
        <strain evidence="6">USDA</strain>
    </source>
</reference>
<protein>
    <submittedName>
        <fullName evidence="6 7">Tpr repeat nuclear phosphoprotein, putative</fullName>
    </submittedName>
</protein>
<dbReference type="EMBL" id="DS235769">
    <property type="protein sequence ID" value="EEB16750.1"/>
    <property type="molecule type" value="Genomic_DNA"/>
</dbReference>
<dbReference type="InterPro" id="IPR011990">
    <property type="entry name" value="TPR-like_helical_dom_sf"/>
</dbReference>
<keyword evidence="2 3" id="KW-0802">TPR repeat</keyword>
<name>E0VTP4_PEDHC</name>
<dbReference type="Pfam" id="PF14559">
    <property type="entry name" value="TPR_19"/>
    <property type="match status" value="3"/>
</dbReference>
<dbReference type="Proteomes" id="UP000009046">
    <property type="component" value="Unassembled WGS sequence"/>
</dbReference>
<dbReference type="FunFam" id="1.25.40.10:FF:000289">
    <property type="entry name" value="RNA polymerase-associated protein CTR9 homolog"/>
    <property type="match status" value="1"/>
</dbReference>
<dbReference type="FunFam" id="1.25.40.10:FF:000069">
    <property type="entry name" value="CTR9 homolog, Paf1/RNA polymerase II complex component"/>
    <property type="match status" value="1"/>
</dbReference>
<dbReference type="GO" id="GO:0006355">
    <property type="term" value="P:regulation of DNA-templated transcription"/>
    <property type="evidence" value="ECO:0007669"/>
    <property type="project" value="InterPro"/>
</dbReference>
<dbReference type="SUPFAM" id="SSF81901">
    <property type="entry name" value="HCP-like"/>
    <property type="match status" value="1"/>
</dbReference>
<evidence type="ECO:0000256" key="4">
    <source>
        <dbReference type="SAM" id="Coils"/>
    </source>
</evidence>
<evidence type="ECO:0000256" key="1">
    <source>
        <dbReference type="ARBA" id="ARBA00022737"/>
    </source>
</evidence>
<dbReference type="CTD" id="8230480"/>
<evidence type="ECO:0000313" key="7">
    <source>
        <dbReference type="EnsemblMetazoa" id="PHUM434900-PA"/>
    </source>
</evidence>
<feature type="compositionally biased region" description="Basic residues" evidence="5">
    <location>
        <begin position="1068"/>
        <end position="1084"/>
    </location>
</feature>
<dbReference type="Pfam" id="PF13374">
    <property type="entry name" value="TPR_10"/>
    <property type="match status" value="1"/>
</dbReference>
<dbReference type="FunFam" id="1.25.40.10:FF:000084">
    <property type="entry name" value="CTR9 homolog, Paf1/RNA polymerase II complex component"/>
    <property type="match status" value="1"/>
</dbReference>
<feature type="coiled-coil region" evidence="4">
    <location>
        <begin position="469"/>
        <end position="531"/>
    </location>
</feature>
<dbReference type="KEGG" id="phu:Phum_PHUM434900"/>
<keyword evidence="8" id="KW-1185">Reference proteome</keyword>
<dbReference type="RefSeq" id="XP_002429488.1">
    <property type="nucleotide sequence ID" value="XM_002429443.1"/>
</dbReference>
<feature type="repeat" description="TPR" evidence="3">
    <location>
        <begin position="311"/>
        <end position="344"/>
    </location>
</feature>
<proteinExistence type="predicted"/>
<feature type="repeat" description="TPR" evidence="3">
    <location>
        <begin position="722"/>
        <end position="755"/>
    </location>
</feature>
<dbReference type="FunCoup" id="E0VTP4">
    <property type="interactions" value="1661"/>
</dbReference>
<dbReference type="AlphaFoldDB" id="E0VTP4"/>
<dbReference type="Pfam" id="PF13181">
    <property type="entry name" value="TPR_8"/>
    <property type="match status" value="2"/>
</dbReference>
<feature type="compositionally biased region" description="Low complexity" evidence="5">
    <location>
        <begin position="1040"/>
        <end position="1057"/>
    </location>
</feature>
<organism>
    <name type="scientific">Pediculus humanus subsp. corporis</name>
    <name type="common">Body louse</name>
    <dbReference type="NCBI Taxonomy" id="121224"/>
    <lineage>
        <taxon>Eukaryota</taxon>
        <taxon>Metazoa</taxon>
        <taxon>Ecdysozoa</taxon>
        <taxon>Arthropoda</taxon>
        <taxon>Hexapoda</taxon>
        <taxon>Insecta</taxon>
        <taxon>Pterygota</taxon>
        <taxon>Neoptera</taxon>
        <taxon>Paraneoptera</taxon>
        <taxon>Psocodea</taxon>
        <taxon>Troctomorpha</taxon>
        <taxon>Phthiraptera</taxon>
        <taxon>Anoplura</taxon>
        <taxon>Pediculidae</taxon>
        <taxon>Pediculus</taxon>
    </lineage>
</organism>
<dbReference type="OMA" id="EHWLTIA"/>
<dbReference type="PANTHER" id="PTHR14027">
    <property type="entry name" value="RNA POLYMERASE-ASSOCIATED PROTEIN CTR9"/>
    <property type="match status" value="1"/>
</dbReference>
<dbReference type="InterPro" id="IPR031101">
    <property type="entry name" value="Ctr9"/>
</dbReference>
<dbReference type="EnsemblMetazoa" id="PHUM434900-RA">
    <property type="protein sequence ID" value="PHUM434900-PA"/>
    <property type="gene ID" value="PHUM434900"/>
</dbReference>
<evidence type="ECO:0000313" key="6">
    <source>
        <dbReference type="EMBL" id="EEB16750.1"/>
    </source>
</evidence>
<feature type="compositionally biased region" description="Basic and acidic residues" evidence="5">
    <location>
        <begin position="1058"/>
        <end position="1067"/>
    </location>
</feature>
<dbReference type="Gene3D" id="1.25.40.10">
    <property type="entry name" value="Tetratricopeptide repeat domain"/>
    <property type="match status" value="4"/>
</dbReference>
<sequence length="1217" mass="139807">MAAASLIPNSIEIPLRDTDEVIELYLDQLPDGEEVLGILRQEHTVLSIWVNLALEYYKQGKIEEFIKILDASRTDANIDYRDFEKDQMRALDMLAAYYVQQANKEKNKDKKRDLFTKATLLYTTADKIIMYDQNHLLGRAYFCLLEGDKMEQADAQFNFVLNQSPNNIPSQIGKACIAFNKKDYRGSLAFYKKALRTNPNCPAAVRLGMGHCFVKLGNLEKARLAFERALQLDPQCVGALVGLAILKLNIQEPEDIRAGVQMLSKAYTIDMSNPMVLNHLANHFFFKKDYNKVQHLALHAFHNTENEAMRAESCYQLARAFHVQADYDQAFQYYYQATQFAPSAFVLPHYGLGQMYIYRGDSENAAQCFEKVLKAQPGNYETMKILGSLYANSTSQSKREIAKNHLKKVTEQFPEDVEAWIELAQILEQSDVQGALSAYGMAIKILRDKVQVELPPEILNNVGALHYRLNNLEEAKKNFEDSLARAKTESEIDPQYYNSISVTTTYNLARLNESLCQYDRAEKLYKDILREHPNYVDCYLRLGCMARDKGQISEASDWFKDALQINNDHPDAWSLLGNLHLAQMEWGPGQKKFERILKNSSTSSDAYSLIALGNVWLQTLHQPTRDKEREKRHQERALAMYKQVLRNDPRNIWAANGIGAVLAHKGAINEARDVFAQVREATADFCDVWLNIAHIYVEQKQYISAIQMYENCLRKFYKYPHVEVLQYLARAYFKAGKLKEAKMTLLKARRVAPQDTVLLYNIALVLQRLAMFILKDVKSTLTTVLQAVHELGLSHKYFQYLAVYGDRMKYDLALAAMEARQCQDLLSQAQYHVARARRVDEEEKQLRKKQEEEREAFRVRQMEEQKKLEERRRQEAEQMLIKRQEYKEKTKNAILFTELPNEMKPKSRGKGKKDYITDSDGSDAENEKPKEPKERKRSEKRKEGRKGGTKRRKEKKEGGDSDSGSDKPKRTSRGTKEPKKRRKKVDDGLSAKQKMKIVSKATISTSESDSDTGKLKIASGNESGSGSDKAPPKKQRRIRSSGSRSLSRSKSKSVSPSKLDDKEETRSRKSRSRSRSGSRSRSRSQSRSQKNREPRVDRALVLDLHPEKGLDLIVQQEVGLDLVLEHILQKHKVGVPHPSEEVKADQDPIREVHQNPGNLLALDLYRNLDRNLDRDLDRCLNLRLLLIKVNRDLPIDQQNVKAIELIIFVVVLRTKKF</sequence>
<dbReference type="GeneID" id="8230480"/>
<dbReference type="GO" id="GO:0000993">
    <property type="term" value="F:RNA polymerase II complex binding"/>
    <property type="evidence" value="ECO:0007669"/>
    <property type="project" value="TreeGrafter"/>
</dbReference>
<dbReference type="eggNOG" id="KOG2002">
    <property type="taxonomic scope" value="Eukaryota"/>
</dbReference>
<dbReference type="FunFam" id="1.25.40.10:FF:000089">
    <property type="entry name" value="CTR9 homolog, Paf1/RNA polymerase II complex component"/>
    <property type="match status" value="1"/>
</dbReference>
<feature type="repeat" description="TPR" evidence="3">
    <location>
        <begin position="456"/>
        <end position="489"/>
    </location>
</feature>
<dbReference type="InterPro" id="IPR019734">
    <property type="entry name" value="TPR_rpt"/>
</dbReference>
<evidence type="ECO:0000313" key="8">
    <source>
        <dbReference type="Proteomes" id="UP000009046"/>
    </source>
</evidence>
<dbReference type="PROSITE" id="PS50005">
    <property type="entry name" value="TPR"/>
    <property type="match status" value="6"/>
</dbReference>
<feature type="coiled-coil region" evidence="4">
    <location>
        <begin position="836"/>
        <end position="879"/>
    </location>
</feature>
<keyword evidence="4" id="KW-0175">Coiled coil</keyword>
<feature type="compositionally biased region" description="Basic and acidic residues" evidence="5">
    <location>
        <begin position="1090"/>
        <end position="1100"/>
    </location>
</feature>
<feature type="repeat" description="TPR" evidence="3">
    <location>
        <begin position="536"/>
        <end position="569"/>
    </location>
</feature>
<feature type="repeat" description="TPR" evidence="3">
    <location>
        <begin position="346"/>
        <end position="379"/>
    </location>
</feature>
<dbReference type="Pfam" id="PF13432">
    <property type="entry name" value="TPR_16"/>
    <property type="match status" value="1"/>
</dbReference>
<feature type="compositionally biased region" description="Basic and acidic residues" evidence="5">
    <location>
        <begin position="955"/>
        <end position="977"/>
    </location>
</feature>
<dbReference type="PANTHER" id="PTHR14027:SF2">
    <property type="entry name" value="RNA POLYMERASE-ASSOCIATED PROTEIN CTR9 HOMOLOG"/>
    <property type="match status" value="1"/>
</dbReference>
<dbReference type="PROSITE" id="PS50293">
    <property type="entry name" value="TPR_REGION"/>
    <property type="match status" value="1"/>
</dbReference>
<evidence type="ECO:0000256" key="2">
    <source>
        <dbReference type="ARBA" id="ARBA00022803"/>
    </source>
</evidence>
<feature type="repeat" description="TPR" evidence="3">
    <location>
        <begin position="203"/>
        <end position="236"/>
    </location>
</feature>
<dbReference type="HOGENOM" id="CLU_006386_0_0_1"/>
<feature type="region of interest" description="Disordered" evidence="5">
    <location>
        <begin position="896"/>
        <end position="1100"/>
    </location>
</feature>
<dbReference type="SUPFAM" id="SSF48452">
    <property type="entry name" value="TPR-like"/>
    <property type="match status" value="3"/>
</dbReference>
<dbReference type="OrthoDB" id="343875at2759"/>
<accession>E0VTP4</accession>
<dbReference type="FunFam" id="1.25.40.10:FF:000077">
    <property type="entry name" value="CTR9 homolog, Paf1/RNA polymerase II complex component"/>
    <property type="match status" value="1"/>
</dbReference>
<dbReference type="VEuPathDB" id="VectorBase:PHUM434900"/>
<gene>
    <name evidence="7" type="primary">8230480</name>
    <name evidence="6" type="ORF">Phum_PHUM434900</name>
</gene>
<evidence type="ECO:0000256" key="3">
    <source>
        <dbReference type="PROSITE-ProRule" id="PRU00339"/>
    </source>
</evidence>
<reference evidence="7" key="3">
    <citation type="submission" date="2021-02" db="UniProtKB">
        <authorList>
            <consortium name="EnsemblMetazoa"/>
        </authorList>
    </citation>
    <scope>IDENTIFICATION</scope>
    <source>
        <strain evidence="7">USDA</strain>
    </source>
</reference>
<reference evidence="6" key="2">
    <citation type="submission" date="2007-04" db="EMBL/GenBank/DDBJ databases">
        <title>The genome of the human body louse.</title>
        <authorList>
            <consortium name="The Human Body Louse Genome Consortium"/>
            <person name="Kirkness E."/>
            <person name="Walenz B."/>
            <person name="Hass B."/>
            <person name="Bruggner R."/>
            <person name="Strausberg R."/>
        </authorList>
    </citation>
    <scope>NUCLEOTIDE SEQUENCE</scope>
    <source>
        <strain evidence="6">USDA</strain>
    </source>
</reference>
<dbReference type="SMART" id="SM00028">
    <property type="entry name" value="TPR"/>
    <property type="match status" value="13"/>
</dbReference>